<dbReference type="AlphaFoldDB" id="A0A1B8Y4T0"/>
<gene>
    <name evidence="2" type="ORF">XENTR_v90026309mg</name>
</gene>
<feature type="transmembrane region" description="Helical" evidence="1">
    <location>
        <begin position="7"/>
        <end position="26"/>
    </location>
</feature>
<sequence length="143" mass="15501">MGSRVRLLWGGWAGVLWGLGIVIGHITSSISTSRPVGLSQHRTTSCRRTVSHCPATPPAAVELSLTALQHHQLPCRRTVSHCPATPPALLEIRHRLLYLVGTSRSLQILQVVTAVELPASLPCNTTSCRRTACLTALQHHQLP</sequence>
<dbReference type="EMBL" id="KV460446">
    <property type="protein sequence ID" value="OCA17947.1"/>
    <property type="molecule type" value="Genomic_DNA"/>
</dbReference>
<accession>A0A1B8Y4T0</accession>
<keyword evidence="1" id="KW-0812">Transmembrane</keyword>
<reference evidence="2" key="1">
    <citation type="submission" date="2009-11" db="EMBL/GenBank/DDBJ databases">
        <authorList>
            <consortium name="US DOE Joint Genome Institute (JGI-PGF)"/>
            <person name="Ottilar R."/>
            <person name="Schmutz J."/>
            <person name="Salamov A."/>
            <person name="Cheng J.F."/>
            <person name="Lucas S."/>
            <person name="Pitluck S."/>
            <person name="Gundlach H."/>
            <person name="Guo Y."/>
            <person name="Haberer G."/>
            <person name="Nasrallah J."/>
            <person name="Mayer K.F.X."/>
            <person name="van de Peer Y."/>
            <person name="Weigel D."/>
            <person name="Grigoriev I.V."/>
        </authorList>
    </citation>
    <scope>NUCLEOTIDE SEQUENCE</scope>
    <source>
        <strain evidence="2">Nigerian</strain>
    </source>
</reference>
<evidence type="ECO:0000256" key="1">
    <source>
        <dbReference type="SAM" id="Phobius"/>
    </source>
</evidence>
<evidence type="ECO:0000313" key="2">
    <source>
        <dbReference type="EMBL" id="OCA17947.1"/>
    </source>
</evidence>
<keyword evidence="1" id="KW-1133">Transmembrane helix</keyword>
<reference evidence="2" key="3">
    <citation type="submission" date="2016-05" db="EMBL/GenBank/DDBJ databases">
        <title>WGS assembly of Xenopus tropicalis.</title>
        <authorList>
            <person name="Sessions A."/>
            <person name="Jenkins J."/>
            <person name="Mitros T."/>
            <person name="Lyons J.T."/>
            <person name="Dichmann D.S."/>
            <person name="Robert J."/>
            <person name="Harland R.M."/>
            <person name="Rokhsar D.S."/>
        </authorList>
    </citation>
    <scope>NUCLEOTIDE SEQUENCE</scope>
    <source>
        <strain evidence="2">Nigerian</strain>
    </source>
</reference>
<keyword evidence="1" id="KW-0472">Membrane</keyword>
<name>A0A1B8Y4T0_XENTR</name>
<organism evidence="2">
    <name type="scientific">Xenopus tropicalis</name>
    <name type="common">Western clawed frog</name>
    <name type="synonym">Silurana tropicalis</name>
    <dbReference type="NCBI Taxonomy" id="8364"/>
    <lineage>
        <taxon>Eukaryota</taxon>
        <taxon>Metazoa</taxon>
        <taxon>Chordata</taxon>
        <taxon>Craniata</taxon>
        <taxon>Vertebrata</taxon>
        <taxon>Euteleostomi</taxon>
        <taxon>Amphibia</taxon>
        <taxon>Batrachia</taxon>
        <taxon>Anura</taxon>
        <taxon>Pipoidea</taxon>
        <taxon>Pipidae</taxon>
        <taxon>Xenopodinae</taxon>
        <taxon>Xenopus</taxon>
        <taxon>Silurana</taxon>
    </lineage>
</organism>
<protein>
    <submittedName>
        <fullName evidence="2">Uncharacterized protein</fullName>
    </submittedName>
</protein>
<proteinExistence type="predicted"/>
<reference evidence="2" key="2">
    <citation type="journal article" date="2010" name="Science">
        <title>The genome of the Western clawed frog Xenopus tropicalis.</title>
        <authorList>
            <person name="Hellsten U."/>
            <person name="Harland R.M."/>
            <person name="Gilchrist M.J."/>
            <person name="Hendrix D."/>
            <person name="Jurka J."/>
            <person name="Kapitonov V."/>
            <person name="Ovcharenko I."/>
            <person name="Putnam N.H."/>
            <person name="Shu S."/>
            <person name="Taher L."/>
            <person name="Blitz I.L."/>
            <person name="Blumberg B."/>
            <person name="Dichmann D.S."/>
            <person name="Dubchak I."/>
            <person name="Amaya E."/>
            <person name="Detter J.C."/>
            <person name="Fletcher R."/>
            <person name="Gerhard D.S."/>
            <person name="Goodstein D."/>
            <person name="Graves T."/>
            <person name="Grigoriev I.V."/>
            <person name="Grimwood J."/>
            <person name="Kawashima T."/>
            <person name="Lindquist E."/>
            <person name="Lucas S.M."/>
            <person name="Mead P.E."/>
            <person name="Mitros T."/>
            <person name="Ogino H."/>
            <person name="Ohta Y."/>
            <person name="Poliakov A.V."/>
            <person name="Pollet N."/>
            <person name="Robert J."/>
            <person name="Salamov A."/>
            <person name="Sater A.K."/>
            <person name="Schmutz J."/>
            <person name="Terry A."/>
            <person name="Vize P.D."/>
            <person name="Warren W.C."/>
            <person name="Wells D."/>
            <person name="Wills A."/>
            <person name="Wilson R.K."/>
            <person name="Zimmerman L.B."/>
            <person name="Zorn A.M."/>
            <person name="Grainger R."/>
            <person name="Grammer T."/>
            <person name="Khokha M.K."/>
            <person name="Richardson P.M."/>
            <person name="Rokhsar D.S."/>
        </authorList>
    </citation>
    <scope>NUCLEOTIDE SEQUENCE [LARGE SCALE GENOMIC DNA]</scope>
    <source>
        <strain evidence="2">Nigerian</strain>
    </source>
</reference>